<keyword evidence="1" id="KW-0560">Oxidoreductase</keyword>
<accession>A0A6J0PCX5</accession>
<feature type="domain" description="FAD dependent oxidoreductase" evidence="3">
    <location>
        <begin position="9"/>
        <end position="61"/>
    </location>
</feature>
<evidence type="ECO:0000259" key="3">
    <source>
        <dbReference type="Pfam" id="PF01266"/>
    </source>
</evidence>
<dbReference type="InterPro" id="IPR044560">
    <property type="entry name" value="MOase"/>
</dbReference>
<dbReference type="AlphaFoldDB" id="A0A6J0PCX5"/>
<evidence type="ECO:0000256" key="1">
    <source>
        <dbReference type="ARBA" id="ARBA00023002"/>
    </source>
</evidence>
<dbReference type="RefSeq" id="XP_019703296.1">
    <property type="nucleotide sequence ID" value="XM_019847737.2"/>
</dbReference>
<name>A0A6J0PCX5_ELAGV</name>
<feature type="non-terminal residue" evidence="5">
    <location>
        <position position="93"/>
    </location>
</feature>
<evidence type="ECO:0000313" key="5">
    <source>
        <dbReference type="RefSeq" id="XP_019703296.1"/>
    </source>
</evidence>
<dbReference type="Gene3D" id="3.50.50.60">
    <property type="entry name" value="FAD/NAD(P)-binding domain"/>
    <property type="match status" value="1"/>
</dbReference>
<proteinExistence type="predicted"/>
<keyword evidence="4" id="KW-1185">Reference proteome</keyword>
<dbReference type="Pfam" id="PF01266">
    <property type="entry name" value="DAO"/>
    <property type="match status" value="1"/>
</dbReference>
<dbReference type="PANTHER" id="PTHR45934:SF2">
    <property type="entry name" value="MONOOXYGENASE 1"/>
    <property type="match status" value="1"/>
</dbReference>
<keyword evidence="2 5" id="KW-0503">Monooxygenase</keyword>
<dbReference type="Gene3D" id="3.30.9.30">
    <property type="match status" value="1"/>
</dbReference>
<dbReference type="Proteomes" id="UP000504607">
    <property type="component" value="Unplaced"/>
</dbReference>
<gene>
    <name evidence="5" type="primary">LOC109505284</name>
</gene>
<dbReference type="InterPro" id="IPR036188">
    <property type="entry name" value="FAD/NAD-bd_sf"/>
</dbReference>
<dbReference type="InParanoid" id="A0A6J0PCX5"/>
<dbReference type="SUPFAM" id="SSF51905">
    <property type="entry name" value="FAD/NAD(P)-binding domain"/>
    <property type="match status" value="1"/>
</dbReference>
<dbReference type="GO" id="GO:0004497">
    <property type="term" value="F:monooxygenase activity"/>
    <property type="evidence" value="ECO:0007669"/>
    <property type="project" value="UniProtKB-KW"/>
</dbReference>
<organism evidence="4 5">
    <name type="scientific">Elaeis guineensis var. tenera</name>
    <name type="common">Oil palm</name>
    <dbReference type="NCBI Taxonomy" id="51953"/>
    <lineage>
        <taxon>Eukaryota</taxon>
        <taxon>Viridiplantae</taxon>
        <taxon>Streptophyta</taxon>
        <taxon>Embryophyta</taxon>
        <taxon>Tracheophyta</taxon>
        <taxon>Spermatophyta</taxon>
        <taxon>Magnoliopsida</taxon>
        <taxon>Liliopsida</taxon>
        <taxon>Arecaceae</taxon>
        <taxon>Arecoideae</taxon>
        <taxon>Cocoseae</taxon>
        <taxon>Elaeidinae</taxon>
        <taxon>Elaeis</taxon>
    </lineage>
</organism>
<evidence type="ECO:0000256" key="2">
    <source>
        <dbReference type="ARBA" id="ARBA00023033"/>
    </source>
</evidence>
<dbReference type="PANTHER" id="PTHR45934">
    <property type="entry name" value="FAD/NAD(P)-BINDING OXIDOREDUCTASE FAMILY PROTEIN"/>
    <property type="match status" value="1"/>
</dbReference>
<evidence type="ECO:0000313" key="4">
    <source>
        <dbReference type="Proteomes" id="UP000504607"/>
    </source>
</evidence>
<reference evidence="5" key="1">
    <citation type="submission" date="2025-08" db="UniProtKB">
        <authorList>
            <consortium name="RefSeq"/>
        </authorList>
    </citation>
    <scope>IDENTIFICATION</scope>
</reference>
<protein>
    <submittedName>
        <fullName evidence="5">Monooxygenase 1</fullName>
    </submittedName>
</protein>
<dbReference type="OrthoDB" id="759125at2759"/>
<sequence length="93" mass="10133">MGSKEEHHDIVIVGGGICGLATALALHRKGINSLVLEKFDTLRASGAAIGVYINGWHALDQLGVGMELRRKAIPLTEIRDTWLHKNKMQVTSC</sequence>
<dbReference type="InterPro" id="IPR006076">
    <property type="entry name" value="FAD-dep_OxRdtase"/>
</dbReference>